<proteinExistence type="predicted"/>
<feature type="signal peptide" evidence="1">
    <location>
        <begin position="1"/>
        <end position="22"/>
    </location>
</feature>
<evidence type="ECO:0000313" key="2">
    <source>
        <dbReference type="EMBL" id="ERM99481.1"/>
    </source>
</evidence>
<evidence type="ECO:0000313" key="3">
    <source>
        <dbReference type="Proteomes" id="UP000017836"/>
    </source>
</evidence>
<keyword evidence="1" id="KW-0732">Signal</keyword>
<dbReference type="AlphaFoldDB" id="W1NR94"/>
<dbReference type="PANTHER" id="PTHR33210:SF16">
    <property type="entry name" value="OS04G0517000 PROTEIN"/>
    <property type="match status" value="1"/>
</dbReference>
<keyword evidence="3" id="KW-1185">Reference proteome</keyword>
<name>W1NR94_AMBTC</name>
<feature type="chain" id="PRO_5004807847" description="Leucine-rich repeat-containing N-terminal plant-type domain-containing protein" evidence="1">
    <location>
        <begin position="23"/>
        <end position="138"/>
    </location>
</feature>
<dbReference type="InterPro" id="IPR039923">
    <property type="entry name" value="Protodermal_1"/>
</dbReference>
<sequence>MRCLLLLLLSLLSFLLLHSVNALPNNSSHHGCLPKLQSRVKRNISCSIPCSIPENWCGWSLEKVFGVAQALDFGEEEDESHDGWAQLLREGVVALLCSYGGHGFPLRPWQVKTLLVSALVSEEVASAQALGFYNITTI</sequence>
<gene>
    <name evidence="2" type="ORF">AMTR_s00858p00001360</name>
</gene>
<dbReference type="Gramene" id="ERM99481">
    <property type="protein sequence ID" value="ERM99481"/>
    <property type="gene ID" value="AMTR_s00858p00001360"/>
</dbReference>
<protein>
    <recommendedName>
        <fullName evidence="4">Leucine-rich repeat-containing N-terminal plant-type domain-containing protein</fullName>
    </recommendedName>
</protein>
<organism evidence="2 3">
    <name type="scientific">Amborella trichopoda</name>
    <dbReference type="NCBI Taxonomy" id="13333"/>
    <lineage>
        <taxon>Eukaryota</taxon>
        <taxon>Viridiplantae</taxon>
        <taxon>Streptophyta</taxon>
        <taxon>Embryophyta</taxon>
        <taxon>Tracheophyta</taxon>
        <taxon>Spermatophyta</taxon>
        <taxon>Magnoliopsida</taxon>
        <taxon>Amborellales</taxon>
        <taxon>Amborellaceae</taxon>
        <taxon>Amborella</taxon>
    </lineage>
</organism>
<dbReference type="Proteomes" id="UP000017836">
    <property type="component" value="Unassembled WGS sequence"/>
</dbReference>
<dbReference type="STRING" id="13333.W1NR94"/>
<dbReference type="HOGENOM" id="CLU_1857988_0_0_1"/>
<dbReference type="PANTHER" id="PTHR33210">
    <property type="entry name" value="PROTODERMAL FACTOR 1"/>
    <property type="match status" value="1"/>
</dbReference>
<dbReference type="EMBL" id="KI395014">
    <property type="protein sequence ID" value="ERM99481.1"/>
    <property type="molecule type" value="Genomic_DNA"/>
</dbReference>
<evidence type="ECO:0000256" key="1">
    <source>
        <dbReference type="SAM" id="SignalP"/>
    </source>
</evidence>
<evidence type="ECO:0008006" key="4">
    <source>
        <dbReference type="Google" id="ProtNLM"/>
    </source>
</evidence>
<reference evidence="3" key="1">
    <citation type="journal article" date="2013" name="Science">
        <title>The Amborella genome and the evolution of flowering plants.</title>
        <authorList>
            <consortium name="Amborella Genome Project"/>
        </authorList>
    </citation>
    <scope>NUCLEOTIDE SEQUENCE [LARGE SCALE GENOMIC DNA]</scope>
</reference>
<accession>W1NR94</accession>